<accession>A0A6J7RV52</accession>
<dbReference type="AlphaFoldDB" id="A0A6J7RV52"/>
<dbReference type="EMBL" id="CAFBIZ010000010">
    <property type="protein sequence ID" value="CAB4846318.1"/>
    <property type="molecule type" value="Genomic_DNA"/>
</dbReference>
<protein>
    <submittedName>
        <fullName evidence="3">Unannotated protein</fullName>
    </submittedName>
</protein>
<gene>
    <name evidence="1" type="ORF">UFOPK3268_00152</name>
    <name evidence="2" type="ORF">UFOPK3752_00357</name>
    <name evidence="3" type="ORF">UFOPK4150_01116</name>
</gene>
<name>A0A6J7RV52_9ZZZZ</name>
<dbReference type="EMBL" id="CAFBPU010000020">
    <property type="protein sequence ID" value="CAB5032250.1"/>
    <property type="molecule type" value="Genomic_DNA"/>
</dbReference>
<evidence type="ECO:0000313" key="3">
    <source>
        <dbReference type="EMBL" id="CAB5032250.1"/>
    </source>
</evidence>
<sequence length="95" mass="10439">MDEAHEIDLAGLKTRWNDILDDLESTNRTAWMALFDGRLAAVDSHTVTLDFSDATKLAGGHGFERARRPQFAEALSQSIGRILGSPLRVIVTADD</sequence>
<organism evidence="3">
    <name type="scientific">freshwater metagenome</name>
    <dbReference type="NCBI Taxonomy" id="449393"/>
    <lineage>
        <taxon>unclassified sequences</taxon>
        <taxon>metagenomes</taxon>
        <taxon>ecological metagenomes</taxon>
    </lineage>
</organism>
<dbReference type="EMBL" id="CAFBND010000009">
    <property type="protein sequence ID" value="CAB4929864.1"/>
    <property type="molecule type" value="Genomic_DNA"/>
</dbReference>
<proteinExistence type="predicted"/>
<evidence type="ECO:0000313" key="2">
    <source>
        <dbReference type="EMBL" id="CAB4929864.1"/>
    </source>
</evidence>
<reference evidence="3" key="1">
    <citation type="submission" date="2020-05" db="EMBL/GenBank/DDBJ databases">
        <authorList>
            <person name="Chiriac C."/>
            <person name="Salcher M."/>
            <person name="Ghai R."/>
            <person name="Kavagutti S V."/>
        </authorList>
    </citation>
    <scope>NUCLEOTIDE SEQUENCE</scope>
</reference>
<evidence type="ECO:0000313" key="1">
    <source>
        <dbReference type="EMBL" id="CAB4846318.1"/>
    </source>
</evidence>